<comment type="caution">
    <text evidence="1">The sequence shown here is derived from an EMBL/GenBank/DDBJ whole genome shotgun (WGS) entry which is preliminary data.</text>
</comment>
<evidence type="ECO:0000313" key="2">
    <source>
        <dbReference type="Proteomes" id="UP000243525"/>
    </source>
</evidence>
<dbReference type="Proteomes" id="UP000243525">
    <property type="component" value="Unassembled WGS sequence"/>
</dbReference>
<sequence length="78" mass="8634">MWNDNPTTCDNHDNGKSEARMYTKQILPSRTGRNFALSPLSYPNCIPPGLQGAFRLISASKKPGQPVPNLLALIERHS</sequence>
<protein>
    <submittedName>
        <fullName evidence="1">Uncharacterized protein</fullName>
    </submittedName>
</protein>
<accession>A0A2T5C6R6</accession>
<evidence type="ECO:0000313" key="1">
    <source>
        <dbReference type="EMBL" id="PTN10634.1"/>
    </source>
</evidence>
<name>A0A2T5C6R6_9BACT</name>
<reference evidence="1 2" key="1">
    <citation type="submission" date="2018-04" db="EMBL/GenBank/DDBJ databases">
        <title>Genomic Encyclopedia of Archaeal and Bacterial Type Strains, Phase II (KMG-II): from individual species to whole genera.</title>
        <authorList>
            <person name="Goeker M."/>
        </authorList>
    </citation>
    <scope>NUCLEOTIDE SEQUENCE [LARGE SCALE GENOMIC DNA]</scope>
    <source>
        <strain evidence="1 2">DSM 28823</strain>
    </source>
</reference>
<dbReference type="AlphaFoldDB" id="A0A2T5C6R6"/>
<proteinExistence type="predicted"/>
<dbReference type="EMBL" id="QAAD01000001">
    <property type="protein sequence ID" value="PTN10634.1"/>
    <property type="molecule type" value="Genomic_DNA"/>
</dbReference>
<organism evidence="1 2">
    <name type="scientific">Mangrovibacterium marinum</name>
    <dbReference type="NCBI Taxonomy" id="1639118"/>
    <lineage>
        <taxon>Bacteria</taxon>
        <taxon>Pseudomonadati</taxon>
        <taxon>Bacteroidota</taxon>
        <taxon>Bacteroidia</taxon>
        <taxon>Marinilabiliales</taxon>
        <taxon>Prolixibacteraceae</taxon>
        <taxon>Mangrovibacterium</taxon>
    </lineage>
</organism>
<keyword evidence="2" id="KW-1185">Reference proteome</keyword>
<gene>
    <name evidence="1" type="ORF">C8N47_101284</name>
</gene>